<gene>
    <name evidence="2" type="ORF">HYG85_15070</name>
</gene>
<dbReference type="SUPFAM" id="SSF89550">
    <property type="entry name" value="PHP domain-like"/>
    <property type="match status" value="1"/>
</dbReference>
<dbReference type="InterPro" id="IPR052018">
    <property type="entry name" value="PHP_domain"/>
</dbReference>
<dbReference type="RefSeq" id="WP_212690375.1">
    <property type="nucleotide sequence ID" value="NZ_CP058561.1"/>
</dbReference>
<dbReference type="Gene3D" id="3.20.20.140">
    <property type="entry name" value="Metal-dependent hydrolases"/>
    <property type="match status" value="1"/>
</dbReference>
<dbReference type="InterPro" id="IPR004013">
    <property type="entry name" value="PHP_dom"/>
</dbReference>
<dbReference type="EMBL" id="CP058561">
    <property type="protein sequence ID" value="QUH30166.1"/>
    <property type="molecule type" value="Genomic_DNA"/>
</dbReference>
<name>A0A8J8MBZ7_9FIRM</name>
<dbReference type="SMART" id="SM00481">
    <property type="entry name" value="POLIIIAc"/>
    <property type="match status" value="1"/>
</dbReference>
<keyword evidence="3" id="KW-1185">Reference proteome</keyword>
<dbReference type="CDD" id="cd07432">
    <property type="entry name" value="PHP_HisPPase"/>
    <property type="match status" value="1"/>
</dbReference>
<dbReference type="InterPro" id="IPR003141">
    <property type="entry name" value="Pol/His_phosphatase_N"/>
</dbReference>
<dbReference type="Proteomes" id="UP000677305">
    <property type="component" value="Chromosome"/>
</dbReference>
<reference evidence="2 3" key="1">
    <citation type="submission" date="2020-07" db="EMBL/GenBank/DDBJ databases">
        <title>Vallitalea guaymasensis genome.</title>
        <authorList>
            <person name="Postec A."/>
        </authorList>
    </citation>
    <scope>NUCLEOTIDE SEQUENCE [LARGE SCALE GENOMIC DNA]</scope>
    <source>
        <strain evidence="2 3">Ra1766G1</strain>
    </source>
</reference>
<proteinExistence type="predicted"/>
<sequence>MKLYYDFHIHTALSPCGEDSMTPNNIVNMSLINELDAIAITDHNSAENVEAVIKVAKGKDIIVVPGIEIETKEEIHVVGLFPDIESVYNVQSKLYSKLPYIKNKSTVFGHQYVLDENDDIIKELDKLLLTSVAMSLNEVIDLIHDNNGIAIPAHIDRPSYSILANIGFIPDDLNTSILEISRFSNLDTYRQKYKDYHIIQSSDAHELGYIGIKKNSLEVNEKNIESIFNALKQYE</sequence>
<dbReference type="PANTHER" id="PTHR42924">
    <property type="entry name" value="EXONUCLEASE"/>
    <property type="match status" value="1"/>
</dbReference>
<evidence type="ECO:0000313" key="2">
    <source>
        <dbReference type="EMBL" id="QUH30166.1"/>
    </source>
</evidence>
<evidence type="ECO:0000259" key="1">
    <source>
        <dbReference type="SMART" id="SM00481"/>
    </source>
</evidence>
<evidence type="ECO:0000313" key="3">
    <source>
        <dbReference type="Proteomes" id="UP000677305"/>
    </source>
</evidence>
<dbReference type="Pfam" id="PF02811">
    <property type="entry name" value="PHP"/>
    <property type="match status" value="1"/>
</dbReference>
<dbReference type="KEGG" id="vgu:HYG85_15070"/>
<accession>A0A8J8MBZ7</accession>
<dbReference type="AlphaFoldDB" id="A0A8J8MBZ7"/>
<protein>
    <submittedName>
        <fullName evidence="2">PHP domain-containing protein</fullName>
    </submittedName>
</protein>
<feature type="domain" description="Polymerase/histidinol phosphatase N-terminal" evidence="1">
    <location>
        <begin position="5"/>
        <end position="73"/>
    </location>
</feature>
<dbReference type="InterPro" id="IPR016195">
    <property type="entry name" value="Pol/histidinol_Pase-like"/>
</dbReference>
<dbReference type="GO" id="GO:0035312">
    <property type="term" value="F:5'-3' DNA exonuclease activity"/>
    <property type="evidence" value="ECO:0007669"/>
    <property type="project" value="TreeGrafter"/>
</dbReference>
<dbReference type="GO" id="GO:0004534">
    <property type="term" value="F:5'-3' RNA exonuclease activity"/>
    <property type="evidence" value="ECO:0007669"/>
    <property type="project" value="TreeGrafter"/>
</dbReference>
<organism evidence="2 3">
    <name type="scientific">Vallitalea guaymasensis</name>
    <dbReference type="NCBI Taxonomy" id="1185412"/>
    <lineage>
        <taxon>Bacteria</taxon>
        <taxon>Bacillati</taxon>
        <taxon>Bacillota</taxon>
        <taxon>Clostridia</taxon>
        <taxon>Lachnospirales</taxon>
        <taxon>Vallitaleaceae</taxon>
        <taxon>Vallitalea</taxon>
    </lineage>
</organism>
<dbReference type="PANTHER" id="PTHR42924:SF3">
    <property type="entry name" value="POLYMERASE_HISTIDINOL PHOSPHATASE N-TERMINAL DOMAIN-CONTAINING PROTEIN"/>
    <property type="match status" value="1"/>
</dbReference>